<dbReference type="GO" id="GO:0005506">
    <property type="term" value="F:iron ion binding"/>
    <property type="evidence" value="ECO:0007669"/>
    <property type="project" value="InterPro"/>
</dbReference>
<protein>
    <recommendedName>
        <fullName evidence="6">Globin domain-containing protein</fullName>
    </recommendedName>
</protein>
<dbReference type="SUPFAM" id="SSF46458">
    <property type="entry name" value="Globin-like"/>
    <property type="match status" value="2"/>
</dbReference>
<dbReference type="AlphaFoldDB" id="A0A8S1H4S2"/>
<dbReference type="PANTHER" id="PTHR46783:SF1">
    <property type="entry name" value="CYTOGLOBIN-1-RELATED"/>
    <property type="match status" value="1"/>
</dbReference>
<keyword evidence="5" id="KW-0561">Oxygen transport</keyword>
<evidence type="ECO:0000256" key="1">
    <source>
        <dbReference type="ARBA" id="ARBA00011245"/>
    </source>
</evidence>
<dbReference type="CDD" id="cd01040">
    <property type="entry name" value="Mb-like"/>
    <property type="match status" value="1"/>
</dbReference>
<dbReference type="OrthoDB" id="436496at2759"/>
<dbReference type="InterPro" id="IPR000971">
    <property type="entry name" value="Globin"/>
</dbReference>
<dbReference type="Gene3D" id="1.10.490.10">
    <property type="entry name" value="Globins"/>
    <property type="match status" value="2"/>
</dbReference>
<dbReference type="InterPro" id="IPR044399">
    <property type="entry name" value="Mb-like_M"/>
</dbReference>
<evidence type="ECO:0000256" key="2">
    <source>
        <dbReference type="ARBA" id="ARBA00022617"/>
    </source>
</evidence>
<gene>
    <name evidence="7" type="ORF">CAUJ_LOCUS6698</name>
</gene>
<comment type="caution">
    <text evidence="7">The sequence shown here is derived from an EMBL/GenBank/DDBJ whole genome shotgun (WGS) entry which is preliminary data.</text>
</comment>
<keyword evidence="5" id="KW-0813">Transport</keyword>
<evidence type="ECO:0000256" key="3">
    <source>
        <dbReference type="ARBA" id="ARBA00022723"/>
    </source>
</evidence>
<dbReference type="PROSITE" id="PS01033">
    <property type="entry name" value="GLOBIN"/>
    <property type="match status" value="1"/>
</dbReference>
<dbReference type="GO" id="GO:0016491">
    <property type="term" value="F:oxidoreductase activity"/>
    <property type="evidence" value="ECO:0007669"/>
    <property type="project" value="TreeGrafter"/>
</dbReference>
<dbReference type="GO" id="GO:0005344">
    <property type="term" value="F:oxygen carrier activity"/>
    <property type="evidence" value="ECO:0007669"/>
    <property type="project" value="UniProtKB-KW"/>
</dbReference>
<evidence type="ECO:0000313" key="7">
    <source>
        <dbReference type="EMBL" id="CAD6190779.1"/>
    </source>
</evidence>
<accession>A0A8S1H4S2</accession>
<dbReference type="EMBL" id="CAJGYM010000017">
    <property type="protein sequence ID" value="CAD6190779.1"/>
    <property type="molecule type" value="Genomic_DNA"/>
</dbReference>
<keyword evidence="8" id="KW-1185">Reference proteome</keyword>
<reference evidence="7" key="1">
    <citation type="submission" date="2020-10" db="EMBL/GenBank/DDBJ databases">
        <authorList>
            <person name="Kikuchi T."/>
        </authorList>
    </citation>
    <scope>NUCLEOTIDE SEQUENCE</scope>
    <source>
        <strain evidence="7">NKZ352</strain>
    </source>
</reference>
<dbReference type="Proteomes" id="UP000835052">
    <property type="component" value="Unassembled WGS sequence"/>
</dbReference>
<proteinExistence type="inferred from homology"/>
<organism evidence="7 8">
    <name type="scientific">Caenorhabditis auriculariae</name>
    <dbReference type="NCBI Taxonomy" id="2777116"/>
    <lineage>
        <taxon>Eukaryota</taxon>
        <taxon>Metazoa</taxon>
        <taxon>Ecdysozoa</taxon>
        <taxon>Nematoda</taxon>
        <taxon>Chromadorea</taxon>
        <taxon>Rhabditida</taxon>
        <taxon>Rhabditina</taxon>
        <taxon>Rhabditomorpha</taxon>
        <taxon>Rhabditoidea</taxon>
        <taxon>Rhabditidae</taxon>
        <taxon>Peloderinae</taxon>
        <taxon>Caenorhabditis</taxon>
    </lineage>
</organism>
<comment type="similarity">
    <text evidence="5">Belongs to the globin family.</text>
</comment>
<dbReference type="Pfam" id="PF00042">
    <property type="entry name" value="Globin"/>
    <property type="match status" value="1"/>
</dbReference>
<feature type="domain" description="Globin" evidence="6">
    <location>
        <begin position="19"/>
        <end position="205"/>
    </location>
</feature>
<evidence type="ECO:0000313" key="8">
    <source>
        <dbReference type="Proteomes" id="UP000835052"/>
    </source>
</evidence>
<evidence type="ECO:0000259" key="6">
    <source>
        <dbReference type="PROSITE" id="PS01033"/>
    </source>
</evidence>
<name>A0A8S1H4S2_9PELO</name>
<evidence type="ECO:0000256" key="4">
    <source>
        <dbReference type="ARBA" id="ARBA00023004"/>
    </source>
</evidence>
<keyword evidence="4" id="KW-0408">Iron</keyword>
<comment type="subunit">
    <text evidence="1">Monomer.</text>
</comment>
<dbReference type="GO" id="GO:0020037">
    <property type="term" value="F:heme binding"/>
    <property type="evidence" value="ECO:0007669"/>
    <property type="project" value="InterPro"/>
</dbReference>
<dbReference type="PANTHER" id="PTHR46783">
    <property type="entry name" value="CYTOGLOBIN"/>
    <property type="match status" value="1"/>
</dbReference>
<keyword evidence="2 5" id="KW-0349">Heme</keyword>
<dbReference type="InterPro" id="IPR013314">
    <property type="entry name" value="Globin_lamprey/hagfish"/>
</dbReference>
<sequence>MAANRNPEVKKLVHTELTRLTTEQKQLIQETFAEIAKAPVKNGLILFARYFSEFPHYKNIWPQFRAIPDSSLIVSDQLRNHASVYMSGLKEIVEKMDDDEILVNLTARIAISHVKWTISKQHITAEKCTHLENNGDMKRRLRSQSFCLLWRLFSPLLLLTHFQNMIPGLMDVLKTCLGDRYNQEVVDAWTTFYDVIGNVLNIQKAFVPRRYP</sequence>
<dbReference type="InterPro" id="IPR012292">
    <property type="entry name" value="Globin/Proto"/>
</dbReference>
<keyword evidence="3" id="KW-0479">Metal-binding</keyword>
<evidence type="ECO:0000256" key="5">
    <source>
        <dbReference type="RuleBase" id="RU000356"/>
    </source>
</evidence>
<dbReference type="GO" id="GO:0019825">
    <property type="term" value="F:oxygen binding"/>
    <property type="evidence" value="ECO:0007669"/>
    <property type="project" value="InterPro"/>
</dbReference>
<dbReference type="InterPro" id="IPR009050">
    <property type="entry name" value="Globin-like_sf"/>
</dbReference>